<feature type="transmembrane region" description="Helical" evidence="1">
    <location>
        <begin position="229"/>
        <end position="247"/>
    </location>
</feature>
<keyword evidence="1" id="KW-1133">Transmembrane helix</keyword>
<evidence type="ECO:0008006" key="4">
    <source>
        <dbReference type="Google" id="ProtNLM"/>
    </source>
</evidence>
<evidence type="ECO:0000313" key="3">
    <source>
        <dbReference type="Proteomes" id="UP001221597"/>
    </source>
</evidence>
<feature type="transmembrane region" description="Helical" evidence="1">
    <location>
        <begin position="140"/>
        <end position="163"/>
    </location>
</feature>
<feature type="transmembrane region" description="Helical" evidence="1">
    <location>
        <begin position="308"/>
        <end position="329"/>
    </location>
</feature>
<reference evidence="2 3" key="1">
    <citation type="submission" date="2023-04" db="EMBL/GenBank/DDBJ databases">
        <title>Genome sequence of Halobacillus naozhouensis KACC 21980.</title>
        <authorList>
            <person name="Kim S."/>
            <person name="Heo J."/>
            <person name="Kwon S.-W."/>
        </authorList>
    </citation>
    <scope>NUCLEOTIDE SEQUENCE [LARGE SCALE GENOMIC DNA]</scope>
    <source>
        <strain evidence="2 3">KCTC 13234</strain>
    </source>
</reference>
<gene>
    <name evidence="2" type="ORF">P9989_20935</name>
</gene>
<evidence type="ECO:0000313" key="2">
    <source>
        <dbReference type="EMBL" id="WFT74774.1"/>
    </source>
</evidence>
<dbReference type="InterPro" id="IPR038665">
    <property type="entry name" value="Voltage-dep_anion_channel_sf"/>
</dbReference>
<feature type="transmembrane region" description="Helical" evidence="1">
    <location>
        <begin position="12"/>
        <end position="32"/>
    </location>
</feature>
<keyword evidence="3" id="KW-1185">Reference proteome</keyword>
<feature type="transmembrane region" description="Helical" evidence="1">
    <location>
        <begin position="169"/>
        <end position="192"/>
    </location>
</feature>
<feature type="transmembrane region" description="Helical" evidence="1">
    <location>
        <begin position="38"/>
        <end position="58"/>
    </location>
</feature>
<dbReference type="Proteomes" id="UP001221597">
    <property type="component" value="Chromosome"/>
</dbReference>
<feature type="transmembrane region" description="Helical" evidence="1">
    <location>
        <begin position="105"/>
        <end position="128"/>
    </location>
</feature>
<accession>A0ABY8IX18</accession>
<sequence>MVRRRNSKTINPASGAIVMAIGIFLFAPINAFPFLHQVLGGILAAGLGIVGISIYQGLTRQFFDRNFLIPFLRNPVNSFTMGTWIAGISVLCNVIEKYYPATILVVQTIAAVNTLLWVVFLLSCAYNFKELMARPTSHAIHGVVLLSTVATQSVVIAWINLFSFIPQSLINIVIGLGFIFYLCGVTLIVVRYGSEAEWTLADHWTNTNCIIHGALSITGLALVSADAGTSLFLMIFWLVVFALLIVVESLEAIRAVKRIRQLGWRKGLFTYNISQWSRNFTFGMFYAFSMTMHSNPHYMNAMYNFHESFLAIWAWIVLIALIIETFLWADSKLGILDEKMNEKAI</sequence>
<protein>
    <recommendedName>
        <fullName evidence="4">Voltage-dependent anion channel</fullName>
    </recommendedName>
</protein>
<organism evidence="2 3">
    <name type="scientific">Halobacillus naozhouensis</name>
    <dbReference type="NCBI Taxonomy" id="554880"/>
    <lineage>
        <taxon>Bacteria</taxon>
        <taxon>Bacillati</taxon>
        <taxon>Bacillota</taxon>
        <taxon>Bacilli</taxon>
        <taxon>Bacillales</taxon>
        <taxon>Bacillaceae</taxon>
        <taxon>Halobacillus</taxon>
    </lineage>
</organism>
<name>A0ABY8IX18_9BACI</name>
<dbReference type="EMBL" id="CP121671">
    <property type="protein sequence ID" value="WFT74774.1"/>
    <property type="molecule type" value="Genomic_DNA"/>
</dbReference>
<evidence type="ECO:0000256" key="1">
    <source>
        <dbReference type="SAM" id="Phobius"/>
    </source>
</evidence>
<dbReference type="Gene3D" id="1.50.10.150">
    <property type="entry name" value="Voltage-dependent anion channel"/>
    <property type="match status" value="1"/>
</dbReference>
<keyword evidence="1" id="KW-0472">Membrane</keyword>
<dbReference type="RefSeq" id="WP_283076770.1">
    <property type="nucleotide sequence ID" value="NZ_CP121671.1"/>
</dbReference>
<keyword evidence="1" id="KW-0812">Transmembrane</keyword>
<feature type="transmembrane region" description="Helical" evidence="1">
    <location>
        <begin position="268"/>
        <end position="288"/>
    </location>
</feature>
<proteinExistence type="predicted"/>